<keyword evidence="3" id="KW-1185">Reference proteome</keyword>
<dbReference type="OrthoDB" id="9790745at2"/>
<feature type="domain" description="DUF488" evidence="1">
    <location>
        <begin position="4"/>
        <end position="121"/>
    </location>
</feature>
<evidence type="ECO:0000313" key="2">
    <source>
        <dbReference type="EMBL" id="QFI53948.1"/>
    </source>
</evidence>
<evidence type="ECO:0000313" key="3">
    <source>
        <dbReference type="Proteomes" id="UP000594034"/>
    </source>
</evidence>
<dbReference type="RefSeq" id="WP_042046658.1">
    <property type="nucleotide sequence ID" value="NZ_CDBY01000049.1"/>
</dbReference>
<sequence length="128" mass="14223">MALSIVRLGSPRQPGEGLRIGTVRRPPRGVAKSDYASGDWFDVWYPNLAPSSETMKLGQAAEDEQSWQRFVRRYKAELKCPEARHNLALLAALSHSTDLAIGCYCEEAARCHRSVLRDELLALGARLA</sequence>
<name>A0A5J6WVQ5_9GAMM</name>
<dbReference type="EMBL" id="CP040449">
    <property type="protein sequence ID" value="QFI53948.1"/>
    <property type="molecule type" value="Genomic_DNA"/>
</dbReference>
<dbReference type="KEGG" id="asim:FE240_04090"/>
<dbReference type="Proteomes" id="UP000594034">
    <property type="component" value="Chromosome"/>
</dbReference>
<dbReference type="Pfam" id="PF22751">
    <property type="entry name" value="DUF488-N3a"/>
    <property type="match status" value="1"/>
</dbReference>
<protein>
    <submittedName>
        <fullName evidence="2">DUF488 family protein</fullName>
    </submittedName>
</protein>
<dbReference type="AlphaFoldDB" id="A0A5J6WVQ5"/>
<accession>A0A5J6WVQ5</accession>
<dbReference type="InterPro" id="IPR054495">
    <property type="entry name" value="DUF488-N3a"/>
</dbReference>
<reference evidence="2 3" key="1">
    <citation type="submission" date="2019-05" db="EMBL/GenBank/DDBJ databases">
        <title>OXA-830, a novel chromosomally encoded expanded-spectrum class D beta-lactamase in Aeromonas simiae.</title>
        <authorList>
            <person name="Zhou W."/>
            <person name="Chen Q."/>
        </authorList>
    </citation>
    <scope>NUCLEOTIDE SEQUENCE [LARGE SCALE GENOMIC DNA]</scope>
    <source>
        <strain evidence="2 3">A6</strain>
    </source>
</reference>
<gene>
    <name evidence="2" type="ORF">FE240_04090</name>
</gene>
<organism evidence="2 3">
    <name type="scientific">Aeromonas simiae</name>
    <dbReference type="NCBI Taxonomy" id="218936"/>
    <lineage>
        <taxon>Bacteria</taxon>
        <taxon>Pseudomonadati</taxon>
        <taxon>Pseudomonadota</taxon>
        <taxon>Gammaproteobacteria</taxon>
        <taxon>Aeromonadales</taxon>
        <taxon>Aeromonadaceae</taxon>
        <taxon>Aeromonas</taxon>
    </lineage>
</organism>
<proteinExistence type="predicted"/>
<evidence type="ECO:0000259" key="1">
    <source>
        <dbReference type="Pfam" id="PF22751"/>
    </source>
</evidence>